<dbReference type="AlphaFoldDB" id="A0A8E2EW51"/>
<evidence type="ECO:0000313" key="1">
    <source>
        <dbReference type="EMBL" id="OCL05986.1"/>
    </source>
</evidence>
<protein>
    <submittedName>
        <fullName evidence="1">Uncharacterized protein</fullName>
    </submittedName>
</protein>
<accession>A0A8E2EW51</accession>
<name>A0A8E2EW51_9PEZI</name>
<dbReference type="Proteomes" id="UP000250140">
    <property type="component" value="Unassembled WGS sequence"/>
</dbReference>
<sequence length="91" mass="9908">MCQYESIHFSCGHAGRRLIKHCHFARNDPNHQCFGAWSIKREWTQPHENCATCVSRGLPQRVIGSGIGPVGVGQIRGGGMEANGKFGCGGR</sequence>
<proteinExistence type="predicted"/>
<organism evidence="1 2">
    <name type="scientific">Glonium stellatum</name>
    <dbReference type="NCBI Taxonomy" id="574774"/>
    <lineage>
        <taxon>Eukaryota</taxon>
        <taxon>Fungi</taxon>
        <taxon>Dikarya</taxon>
        <taxon>Ascomycota</taxon>
        <taxon>Pezizomycotina</taxon>
        <taxon>Dothideomycetes</taxon>
        <taxon>Pleosporomycetidae</taxon>
        <taxon>Gloniales</taxon>
        <taxon>Gloniaceae</taxon>
        <taxon>Glonium</taxon>
    </lineage>
</organism>
<gene>
    <name evidence="1" type="ORF">AOQ84DRAFT_87037</name>
</gene>
<reference evidence="1 2" key="1">
    <citation type="journal article" date="2016" name="Nat. Commun.">
        <title>Ectomycorrhizal ecology is imprinted in the genome of the dominant symbiotic fungus Cenococcum geophilum.</title>
        <authorList>
            <consortium name="DOE Joint Genome Institute"/>
            <person name="Peter M."/>
            <person name="Kohler A."/>
            <person name="Ohm R.A."/>
            <person name="Kuo A."/>
            <person name="Krutzmann J."/>
            <person name="Morin E."/>
            <person name="Arend M."/>
            <person name="Barry K.W."/>
            <person name="Binder M."/>
            <person name="Choi C."/>
            <person name="Clum A."/>
            <person name="Copeland A."/>
            <person name="Grisel N."/>
            <person name="Haridas S."/>
            <person name="Kipfer T."/>
            <person name="LaButti K."/>
            <person name="Lindquist E."/>
            <person name="Lipzen A."/>
            <person name="Maire R."/>
            <person name="Meier B."/>
            <person name="Mihaltcheva S."/>
            <person name="Molinier V."/>
            <person name="Murat C."/>
            <person name="Poggeler S."/>
            <person name="Quandt C.A."/>
            <person name="Sperisen C."/>
            <person name="Tritt A."/>
            <person name="Tisserant E."/>
            <person name="Crous P.W."/>
            <person name="Henrissat B."/>
            <person name="Nehls U."/>
            <person name="Egli S."/>
            <person name="Spatafora J.W."/>
            <person name="Grigoriev I.V."/>
            <person name="Martin F.M."/>
        </authorList>
    </citation>
    <scope>NUCLEOTIDE SEQUENCE [LARGE SCALE GENOMIC DNA]</scope>
    <source>
        <strain evidence="1 2">CBS 207.34</strain>
    </source>
</reference>
<dbReference type="EMBL" id="KV750161">
    <property type="protein sequence ID" value="OCL05986.1"/>
    <property type="molecule type" value="Genomic_DNA"/>
</dbReference>
<dbReference type="OrthoDB" id="4966402at2759"/>
<keyword evidence="2" id="KW-1185">Reference proteome</keyword>
<evidence type="ECO:0000313" key="2">
    <source>
        <dbReference type="Proteomes" id="UP000250140"/>
    </source>
</evidence>